<name>A0ABQ6E274_9GAMM</name>
<proteinExistence type="predicted"/>
<evidence type="ECO:0000256" key="1">
    <source>
        <dbReference type="SAM" id="SignalP"/>
    </source>
</evidence>
<evidence type="ECO:0000313" key="3">
    <source>
        <dbReference type="EMBL" id="GLS91420.1"/>
    </source>
</evidence>
<protein>
    <recommendedName>
        <fullName evidence="2">DUF302 domain-containing protein</fullName>
    </recommendedName>
</protein>
<dbReference type="PANTHER" id="PTHR38342:SF2">
    <property type="entry name" value="INNER MEMBRANE OR EXPORTED"/>
    <property type="match status" value="1"/>
</dbReference>
<comment type="caution">
    <text evidence="3">The sequence shown here is derived from an EMBL/GenBank/DDBJ whole genome shotgun (WGS) entry which is preliminary data.</text>
</comment>
<organism evidence="3 4">
    <name type="scientific">Psychromonas marina</name>
    <dbReference type="NCBI Taxonomy" id="88364"/>
    <lineage>
        <taxon>Bacteria</taxon>
        <taxon>Pseudomonadati</taxon>
        <taxon>Pseudomonadota</taxon>
        <taxon>Gammaproteobacteria</taxon>
        <taxon>Alteromonadales</taxon>
        <taxon>Psychromonadaceae</taxon>
        <taxon>Psychromonas</taxon>
    </lineage>
</organism>
<dbReference type="Proteomes" id="UP001157353">
    <property type="component" value="Unassembled WGS sequence"/>
</dbReference>
<gene>
    <name evidence="3" type="ORF">GCM10007916_24890</name>
</gene>
<dbReference type="InterPro" id="IPR035923">
    <property type="entry name" value="TT1751-like_sf"/>
</dbReference>
<reference evidence="4" key="1">
    <citation type="journal article" date="2019" name="Int. J. Syst. Evol. Microbiol.">
        <title>The Global Catalogue of Microorganisms (GCM) 10K type strain sequencing project: providing services to taxonomists for standard genome sequencing and annotation.</title>
        <authorList>
            <consortium name="The Broad Institute Genomics Platform"/>
            <consortium name="The Broad Institute Genome Sequencing Center for Infectious Disease"/>
            <person name="Wu L."/>
            <person name="Ma J."/>
        </authorList>
    </citation>
    <scope>NUCLEOTIDE SEQUENCE [LARGE SCALE GENOMIC DNA]</scope>
    <source>
        <strain evidence="4">NBRC 103166</strain>
    </source>
</reference>
<keyword evidence="4" id="KW-1185">Reference proteome</keyword>
<dbReference type="CDD" id="cd14797">
    <property type="entry name" value="DUF302"/>
    <property type="match status" value="1"/>
</dbReference>
<evidence type="ECO:0000313" key="4">
    <source>
        <dbReference type="Proteomes" id="UP001157353"/>
    </source>
</evidence>
<dbReference type="InterPro" id="IPR005180">
    <property type="entry name" value="DUF302"/>
</dbReference>
<dbReference type="Pfam" id="PF03625">
    <property type="entry name" value="DUF302"/>
    <property type="match status" value="1"/>
</dbReference>
<feature type="domain" description="DUF302" evidence="2">
    <location>
        <begin position="55"/>
        <end position="117"/>
    </location>
</feature>
<dbReference type="Gene3D" id="3.30.310.70">
    <property type="entry name" value="TT1751-like domain"/>
    <property type="match status" value="1"/>
</dbReference>
<keyword evidence="1" id="KW-0732">Signal</keyword>
<dbReference type="PANTHER" id="PTHR38342">
    <property type="entry name" value="SLR5037 PROTEIN"/>
    <property type="match status" value="1"/>
</dbReference>
<feature type="signal peptide" evidence="1">
    <location>
        <begin position="1"/>
        <end position="20"/>
    </location>
</feature>
<accession>A0ABQ6E274</accession>
<dbReference type="RefSeq" id="WP_284204534.1">
    <property type="nucleotide sequence ID" value="NZ_BSPQ01000013.1"/>
</dbReference>
<dbReference type="EMBL" id="BSPQ01000013">
    <property type="protein sequence ID" value="GLS91420.1"/>
    <property type="molecule type" value="Genomic_DNA"/>
</dbReference>
<feature type="chain" id="PRO_5047244022" description="DUF302 domain-containing protein" evidence="1">
    <location>
        <begin position="21"/>
        <end position="150"/>
    </location>
</feature>
<dbReference type="SUPFAM" id="SSF103247">
    <property type="entry name" value="TT1751-like"/>
    <property type="match status" value="1"/>
</dbReference>
<evidence type="ECO:0000259" key="2">
    <source>
        <dbReference type="Pfam" id="PF03625"/>
    </source>
</evidence>
<sequence>MKFKVFMLVLLFTTPLLVHAENGLIKRQSHFNVDTTTDRLEKVLKEKGMTIFARINHTDAANKVGIVIRPTELLIFGNPKVGSPLMACQQSIAIDLPQKALISQDENNVVWLTYNDPHYLADRHQLQGCEKGLQKVEKALTNFSKYATQP</sequence>